<evidence type="ECO:0000256" key="7">
    <source>
        <dbReference type="ARBA" id="ARBA00023321"/>
    </source>
</evidence>
<evidence type="ECO:0000256" key="4">
    <source>
        <dbReference type="ARBA" id="ARBA00023015"/>
    </source>
</evidence>
<dbReference type="GO" id="GO:0030435">
    <property type="term" value="P:sporulation resulting in formation of a cellular spore"/>
    <property type="evidence" value="ECO:0007669"/>
    <property type="project" value="UniProtKB-KW"/>
</dbReference>
<feature type="region of interest" description="Disordered" evidence="8">
    <location>
        <begin position="155"/>
        <end position="188"/>
    </location>
</feature>
<comment type="similarity">
    <text evidence="1">Belongs to the wetA family.</text>
</comment>
<proteinExistence type="inferred from homology"/>
<evidence type="ECO:0000313" key="10">
    <source>
        <dbReference type="Proteomes" id="UP000295604"/>
    </source>
</evidence>
<feature type="region of interest" description="Disordered" evidence="8">
    <location>
        <begin position="442"/>
        <end position="551"/>
    </location>
</feature>
<dbReference type="PANTHER" id="PTHR22934">
    <property type="entry name" value="PROTEIN ESC1/WETA-RELATED"/>
    <property type="match status" value="1"/>
</dbReference>
<feature type="compositionally biased region" description="Polar residues" evidence="8">
    <location>
        <begin position="484"/>
        <end position="516"/>
    </location>
</feature>
<evidence type="ECO:0000256" key="8">
    <source>
        <dbReference type="SAM" id="MobiDB-lite"/>
    </source>
</evidence>
<feature type="compositionally biased region" description="Low complexity" evidence="8">
    <location>
        <begin position="442"/>
        <end position="451"/>
    </location>
</feature>
<evidence type="ECO:0000313" key="9">
    <source>
        <dbReference type="EMBL" id="TEA17603.1"/>
    </source>
</evidence>
<keyword evidence="7" id="KW-0183">Conidiation</keyword>
<sequence>MFAEPVHGTRQTVDQDSDRAKFRDTKKMAVAFSHWTSPGTIARSSSQLTDYDEDMTYSEVQFSVEPMDADKDCYHTEPSHLEWEGVTTTETAGGGGGGGGGVGPTAGAVDDDGLLFDEFVDLESLSPAGGDELHGNSALPDSFFLNNMPLPPGYDSTTNLHLAGGSSSSNNNNNNRNSNSNNGGRKPSSFFKAVASKLQQKAASVRHKQPNMSSVVVDTRGPLSPNASPRKAFKLRPEHLTGLGGPPTRLPLSPPNSATIPHDLPSHSTGGNGVTFCGGYIEDPFFDASVAGGAVPMFRRSDPTTPMDTPVLDDKGGMFYHHPQMSSSSVANTSKATWPMATTTTPQTDTHVAWSNAYATNDALDNQWWDGTGMDLTSATNPQYQAQNARNATFNLAMHTQHNELPYEYNNIAAGGSEMSGLMIHLPQSRTASSPVLHYQPQQLHHPQQPQMTERRPRMPRAPSAGARHLCLSTPMRKTRNPSRSRQGSRDSSTSPTPTNRGSRHSSNGSLGNFGTATGALGASVKKRRSWSRRESLRTPSIGSNLGGSASESMGFVNFTPSDKSILMTGVAPSGSSKTKARREKEAMEKRRRLSEAAIKAVKAAGGDVDKLVEEGLL</sequence>
<evidence type="ECO:0000256" key="5">
    <source>
        <dbReference type="ARBA" id="ARBA00023159"/>
    </source>
</evidence>
<evidence type="ECO:0000256" key="3">
    <source>
        <dbReference type="ARBA" id="ARBA00022969"/>
    </source>
</evidence>
<evidence type="ECO:0000256" key="1">
    <source>
        <dbReference type="ARBA" id="ARBA00008881"/>
    </source>
</evidence>
<gene>
    <name evidence="9" type="primary">wetA</name>
    <name evidence="9" type="ORF">C8034_v012196</name>
</gene>
<dbReference type="PANTHER" id="PTHR22934:SF25">
    <property type="entry name" value="DEVELOPMENTAL REGULATORY PROTEIN WETA"/>
    <property type="match status" value="1"/>
</dbReference>
<evidence type="ECO:0000256" key="6">
    <source>
        <dbReference type="ARBA" id="ARBA00023163"/>
    </source>
</evidence>
<dbReference type="InterPro" id="IPR040112">
    <property type="entry name" value="WetA"/>
</dbReference>
<feature type="region of interest" description="Disordered" evidence="8">
    <location>
        <begin position="204"/>
        <end position="230"/>
    </location>
</feature>
<reference evidence="9 10" key="1">
    <citation type="submission" date="2018-11" db="EMBL/GenBank/DDBJ databases">
        <title>Genome sequence and assembly of Colletotrichum sidae.</title>
        <authorList>
            <person name="Gan P."/>
            <person name="Shirasu K."/>
        </authorList>
    </citation>
    <scope>NUCLEOTIDE SEQUENCE [LARGE SCALE GENOMIC DNA]</scope>
    <source>
        <strain evidence="9 10">CBS 518.97</strain>
    </source>
</reference>
<keyword evidence="5" id="KW-0010">Activator</keyword>
<dbReference type="AlphaFoldDB" id="A0A4V3I363"/>
<keyword evidence="10" id="KW-1185">Reference proteome</keyword>
<feature type="region of interest" description="Disordered" evidence="8">
    <location>
        <begin position="567"/>
        <end position="593"/>
    </location>
</feature>
<keyword evidence="6" id="KW-0804">Transcription</keyword>
<comment type="caution">
    <text evidence="9">The sequence shown here is derived from an EMBL/GenBank/DDBJ whole genome shotgun (WGS) entry which is preliminary data.</text>
</comment>
<accession>A0A4V3I363</accession>
<feature type="compositionally biased region" description="Low complexity" evidence="8">
    <location>
        <begin position="164"/>
        <end position="185"/>
    </location>
</feature>
<keyword evidence="3" id="KW-0749">Sporulation</keyword>
<dbReference type="Proteomes" id="UP000295604">
    <property type="component" value="Unassembled WGS sequence"/>
</dbReference>
<feature type="region of interest" description="Disordered" evidence="8">
    <location>
        <begin position="1"/>
        <end position="21"/>
    </location>
</feature>
<keyword evidence="4" id="KW-0805">Transcription regulation</keyword>
<dbReference type="GO" id="GO:0048315">
    <property type="term" value="P:conidium formation"/>
    <property type="evidence" value="ECO:0007669"/>
    <property type="project" value="UniProtKB-KW"/>
</dbReference>
<evidence type="ECO:0000256" key="2">
    <source>
        <dbReference type="ARBA" id="ARBA00015342"/>
    </source>
</evidence>
<organism evidence="9 10">
    <name type="scientific">Colletotrichum sidae</name>
    <dbReference type="NCBI Taxonomy" id="1347389"/>
    <lineage>
        <taxon>Eukaryota</taxon>
        <taxon>Fungi</taxon>
        <taxon>Dikarya</taxon>
        <taxon>Ascomycota</taxon>
        <taxon>Pezizomycotina</taxon>
        <taxon>Sordariomycetes</taxon>
        <taxon>Hypocreomycetidae</taxon>
        <taxon>Glomerellales</taxon>
        <taxon>Glomerellaceae</taxon>
        <taxon>Colletotrichum</taxon>
        <taxon>Colletotrichum orbiculare species complex</taxon>
    </lineage>
</organism>
<dbReference type="EMBL" id="QAPF01000083">
    <property type="protein sequence ID" value="TEA17603.1"/>
    <property type="molecule type" value="Genomic_DNA"/>
</dbReference>
<name>A0A4V3I363_9PEZI</name>
<feature type="compositionally biased region" description="Polar residues" evidence="8">
    <location>
        <begin position="538"/>
        <end position="551"/>
    </location>
</feature>
<protein>
    <recommendedName>
        <fullName evidence="2">Developmental regulatory protein wetA</fullName>
    </recommendedName>
</protein>